<proteinExistence type="predicted"/>
<keyword evidence="2" id="KW-1185">Reference proteome</keyword>
<name>A0ABW5A829_9RHOB</name>
<dbReference type="InterPro" id="IPR036397">
    <property type="entry name" value="RNaseH_sf"/>
</dbReference>
<evidence type="ECO:0000313" key="2">
    <source>
        <dbReference type="Proteomes" id="UP001597413"/>
    </source>
</evidence>
<evidence type="ECO:0008006" key="3">
    <source>
        <dbReference type="Google" id="ProtNLM"/>
    </source>
</evidence>
<gene>
    <name evidence="1" type="ORF">ACFSM0_09500</name>
</gene>
<dbReference type="EMBL" id="JBHUIX010000009">
    <property type="protein sequence ID" value="MFD2174323.1"/>
    <property type="molecule type" value="Genomic_DNA"/>
</dbReference>
<dbReference type="Proteomes" id="UP001597413">
    <property type="component" value="Unassembled WGS sequence"/>
</dbReference>
<accession>A0ABW5A829</accession>
<comment type="caution">
    <text evidence="1">The sequence shown here is derived from an EMBL/GenBank/DDBJ whole genome shotgun (WGS) entry which is preliminary data.</text>
</comment>
<dbReference type="RefSeq" id="WP_377389690.1">
    <property type="nucleotide sequence ID" value="NZ_JBHUIX010000009.1"/>
</dbReference>
<protein>
    <recommendedName>
        <fullName evidence="3">Exonuclease domain-containing protein</fullName>
    </recommendedName>
</protein>
<sequence>MTTMTPIFIDIEASSLTGWPIEIGMSRLAPIGIETWSCLIQPRPGWREADWDPRSAEIHGIAREQLHTAPAAEIVAEAVEARLGGHVLSDCPEFDGKWLTMLLRRPVNLMHFDDAVCETFGAEALSRAQDLLATLPHPHRAGPDAEAMAQAWLYLVQSR</sequence>
<reference evidence="2" key="1">
    <citation type="journal article" date="2019" name="Int. J. Syst. Evol. Microbiol.">
        <title>The Global Catalogue of Microorganisms (GCM) 10K type strain sequencing project: providing services to taxonomists for standard genome sequencing and annotation.</title>
        <authorList>
            <consortium name="The Broad Institute Genomics Platform"/>
            <consortium name="The Broad Institute Genome Sequencing Center for Infectious Disease"/>
            <person name="Wu L."/>
            <person name="Ma J."/>
        </authorList>
    </citation>
    <scope>NUCLEOTIDE SEQUENCE [LARGE SCALE GENOMIC DNA]</scope>
    <source>
        <strain evidence="2">CCUG 55131</strain>
    </source>
</reference>
<dbReference type="SUPFAM" id="SSF53098">
    <property type="entry name" value="Ribonuclease H-like"/>
    <property type="match status" value="1"/>
</dbReference>
<organism evidence="1 2">
    <name type="scientific">Rhodobacter lacus</name>
    <dbReference type="NCBI Taxonomy" id="1641972"/>
    <lineage>
        <taxon>Bacteria</taxon>
        <taxon>Pseudomonadati</taxon>
        <taxon>Pseudomonadota</taxon>
        <taxon>Alphaproteobacteria</taxon>
        <taxon>Rhodobacterales</taxon>
        <taxon>Rhodobacter group</taxon>
        <taxon>Rhodobacter</taxon>
    </lineage>
</organism>
<dbReference type="Gene3D" id="3.30.420.10">
    <property type="entry name" value="Ribonuclease H-like superfamily/Ribonuclease H"/>
    <property type="match status" value="1"/>
</dbReference>
<evidence type="ECO:0000313" key="1">
    <source>
        <dbReference type="EMBL" id="MFD2174323.1"/>
    </source>
</evidence>
<dbReference type="InterPro" id="IPR012337">
    <property type="entry name" value="RNaseH-like_sf"/>
</dbReference>